<dbReference type="STRING" id="1177179.A11A3_06580"/>
<evidence type="ECO:0000259" key="1">
    <source>
        <dbReference type="Pfam" id="PF00884"/>
    </source>
</evidence>
<dbReference type="InterPro" id="IPR017850">
    <property type="entry name" value="Alkaline_phosphatase_core_sf"/>
</dbReference>
<dbReference type="PROSITE" id="PS51318">
    <property type="entry name" value="TAT"/>
    <property type="match status" value="1"/>
</dbReference>
<proteinExistence type="predicted"/>
<dbReference type="PATRIC" id="fig|1177179.3.peg.1324"/>
<organism evidence="2 3">
    <name type="scientific">Alcanivorax hongdengensis A-11-3</name>
    <dbReference type="NCBI Taxonomy" id="1177179"/>
    <lineage>
        <taxon>Bacteria</taxon>
        <taxon>Pseudomonadati</taxon>
        <taxon>Pseudomonadota</taxon>
        <taxon>Gammaproteobacteria</taxon>
        <taxon>Oceanospirillales</taxon>
        <taxon>Alcanivoracaceae</taxon>
        <taxon>Alcanivorax</taxon>
    </lineage>
</organism>
<dbReference type="GO" id="GO:0004065">
    <property type="term" value="F:arylsulfatase activity"/>
    <property type="evidence" value="ECO:0007669"/>
    <property type="project" value="TreeGrafter"/>
</dbReference>
<dbReference type="Proteomes" id="UP000010164">
    <property type="component" value="Unassembled WGS sequence"/>
</dbReference>
<sequence length="565" mass="62863">MKKISRRHALKQLGLGAAALGAAGAVRGAPGLRSKTRPNVLLLVSDQERSAMDLPAALDLPAHEWLRQRGTSFNQYYVNTSPCSPSRSVMYTGHHTMQTHMTANLGAPPFPTLNRDLKTLGHYFREQGYYTAYKGKWHLSEIQDGPGLIYGNYPSQNRALEDYGFSDYNLTGDVHGSVWQGYIADRMVSAEACRWLLGTGQQQDKPWLLAVNFVNPHDIMFFSTGEKQSRSRTNPDFMAPLRPAPHDPIYRKDWSSVPLPASFHDNLAGKPWCQQAYAGLVDSLYGHIDKNDAAAWLANQSYYFNCLRDVSRQVEQVLQALQESGQADNTIIVYTADHGEMAGAHGLRQKGPFAYKENSRVPLIISHPDSRQGRNIDNLGSAVDLVPTLLGLATEGQAKSETPGIDLSPVLNGQDTERDRKGHLFAYGVTLYTDPEITRALVSKGDEITPLRLMTEALKELKLGPALSNRGLHRGCYDGRYKFVRYFSADSHHRPADWATLTEHNDLELYDTHADPQEMVNLAANPESVKDLLLTMNDKTNALVDYEVGVDDGSEFPGPTFLYKL</sequence>
<dbReference type="InterPro" id="IPR006311">
    <property type="entry name" value="TAT_signal"/>
</dbReference>
<dbReference type="Pfam" id="PF00884">
    <property type="entry name" value="Sulfatase"/>
    <property type="match status" value="1"/>
</dbReference>
<dbReference type="PANTHER" id="PTHR46615">
    <property type="entry name" value="ARYLSULFATASE K"/>
    <property type="match status" value="1"/>
</dbReference>
<dbReference type="PANTHER" id="PTHR46615:SF1">
    <property type="entry name" value="ARYLSULFATASE K"/>
    <property type="match status" value="1"/>
</dbReference>
<dbReference type="InterPro" id="IPR051849">
    <property type="entry name" value="GAG-degrading_sulfatase"/>
</dbReference>
<dbReference type="AlphaFoldDB" id="L0WFF8"/>
<dbReference type="GO" id="GO:0015024">
    <property type="term" value="F:glucuronate-2-sulfatase activity"/>
    <property type="evidence" value="ECO:0007669"/>
    <property type="project" value="TreeGrafter"/>
</dbReference>
<dbReference type="OrthoDB" id="9803751at2"/>
<accession>L0WFF8</accession>
<gene>
    <name evidence="2" type="ORF">A11A3_06580</name>
</gene>
<evidence type="ECO:0000313" key="3">
    <source>
        <dbReference type="Proteomes" id="UP000010164"/>
    </source>
</evidence>
<keyword evidence="3" id="KW-1185">Reference proteome</keyword>
<comment type="caution">
    <text evidence="2">The sequence shown here is derived from an EMBL/GenBank/DDBJ whole genome shotgun (WGS) entry which is preliminary data.</text>
</comment>
<dbReference type="RefSeq" id="WP_008928499.1">
    <property type="nucleotide sequence ID" value="NZ_AMRJ01000007.1"/>
</dbReference>
<dbReference type="SUPFAM" id="SSF53649">
    <property type="entry name" value="Alkaline phosphatase-like"/>
    <property type="match status" value="1"/>
</dbReference>
<name>L0WFF8_9GAMM</name>
<evidence type="ECO:0000313" key="2">
    <source>
        <dbReference type="EMBL" id="EKF74877.1"/>
    </source>
</evidence>
<reference evidence="2 3" key="1">
    <citation type="journal article" date="2012" name="J. Bacteriol.">
        <title>Genome Sequence of the Alkane-Degrading Bacterium Alcanivorax hongdengensis Type Strain A-11-3.</title>
        <authorList>
            <person name="Lai Q."/>
            <person name="Shao Z."/>
        </authorList>
    </citation>
    <scope>NUCLEOTIDE SEQUENCE [LARGE SCALE GENOMIC DNA]</scope>
    <source>
        <strain evidence="2 3">A-11-3</strain>
    </source>
</reference>
<dbReference type="eggNOG" id="COG3119">
    <property type="taxonomic scope" value="Bacteria"/>
</dbReference>
<dbReference type="EMBL" id="AMRJ01000007">
    <property type="protein sequence ID" value="EKF74877.1"/>
    <property type="molecule type" value="Genomic_DNA"/>
</dbReference>
<feature type="domain" description="Sulfatase N-terminal" evidence="1">
    <location>
        <begin position="38"/>
        <end position="393"/>
    </location>
</feature>
<protein>
    <submittedName>
        <fullName evidence="2">Sulfatase</fullName>
    </submittedName>
</protein>
<dbReference type="CDD" id="cd16035">
    <property type="entry name" value="sulfatase_like"/>
    <property type="match status" value="1"/>
</dbReference>
<dbReference type="Gene3D" id="3.40.720.10">
    <property type="entry name" value="Alkaline Phosphatase, subunit A"/>
    <property type="match status" value="1"/>
</dbReference>
<dbReference type="InterPro" id="IPR000917">
    <property type="entry name" value="Sulfatase_N"/>
</dbReference>